<evidence type="ECO:0000313" key="2">
    <source>
        <dbReference type="Proteomes" id="UP000186132"/>
    </source>
</evidence>
<gene>
    <name evidence="1" type="ORF">SAMN05443575_1511</name>
</gene>
<name>A0A1M5HG74_9ACTN</name>
<organism evidence="1 2">
    <name type="scientific">Jatrophihabitans endophyticus</name>
    <dbReference type="NCBI Taxonomy" id="1206085"/>
    <lineage>
        <taxon>Bacteria</taxon>
        <taxon>Bacillati</taxon>
        <taxon>Actinomycetota</taxon>
        <taxon>Actinomycetes</taxon>
        <taxon>Jatrophihabitantales</taxon>
        <taxon>Jatrophihabitantaceae</taxon>
        <taxon>Jatrophihabitans</taxon>
    </lineage>
</organism>
<accession>A0A1M5HG74</accession>
<reference evidence="1 2" key="1">
    <citation type="submission" date="2016-11" db="EMBL/GenBank/DDBJ databases">
        <authorList>
            <person name="Jaros S."/>
            <person name="Januszkiewicz K."/>
            <person name="Wedrychowicz H."/>
        </authorList>
    </citation>
    <scope>NUCLEOTIDE SEQUENCE [LARGE SCALE GENOMIC DNA]</scope>
    <source>
        <strain evidence="1 2">DSM 45627</strain>
    </source>
</reference>
<dbReference type="AlphaFoldDB" id="A0A1M5HG74"/>
<dbReference type="Proteomes" id="UP000186132">
    <property type="component" value="Unassembled WGS sequence"/>
</dbReference>
<evidence type="ECO:0000313" key="1">
    <source>
        <dbReference type="EMBL" id="SHG14933.1"/>
    </source>
</evidence>
<keyword evidence="2" id="KW-1185">Reference proteome</keyword>
<proteinExistence type="predicted"/>
<protein>
    <submittedName>
        <fullName evidence="1">Uncharacterized protein</fullName>
    </submittedName>
</protein>
<sequence>MTARSPALVQTTDVVAAMTDTSIACQAKLVLAWHAIAE</sequence>
<dbReference type="EMBL" id="FQVU01000002">
    <property type="protein sequence ID" value="SHG14933.1"/>
    <property type="molecule type" value="Genomic_DNA"/>
</dbReference>